<evidence type="ECO:0000313" key="3">
    <source>
        <dbReference type="EMBL" id="MBC5659199.1"/>
    </source>
</evidence>
<reference evidence="3" key="1">
    <citation type="submission" date="2020-08" db="EMBL/GenBank/DDBJ databases">
        <title>Genome public.</title>
        <authorList>
            <person name="Liu C."/>
            <person name="Sun Q."/>
        </authorList>
    </citation>
    <scope>NUCLEOTIDE SEQUENCE</scope>
    <source>
        <strain evidence="3">NSJ-68</strain>
    </source>
</reference>
<keyword evidence="1" id="KW-0472">Membrane</keyword>
<keyword evidence="1" id="KW-0812">Transmembrane</keyword>
<feature type="transmembrane region" description="Helical" evidence="1">
    <location>
        <begin position="2585"/>
        <end position="2605"/>
    </location>
</feature>
<evidence type="ECO:0000259" key="2">
    <source>
        <dbReference type="Pfam" id="PF13290"/>
    </source>
</evidence>
<dbReference type="Pfam" id="PF13290">
    <property type="entry name" value="CHB_HEX_C_1"/>
    <property type="match status" value="4"/>
</dbReference>
<dbReference type="InterPro" id="IPR059177">
    <property type="entry name" value="GH29D-like_dom"/>
</dbReference>
<keyword evidence="4" id="KW-1185">Reference proteome</keyword>
<dbReference type="RefSeq" id="WP_186871610.1">
    <property type="nucleotide sequence ID" value="NZ_JACOOR010000003.1"/>
</dbReference>
<sequence>MKMKEWIKTQTETKGKRLRLAGGAALTGTALILALTLGTGVRAEEVNLGEGVGRMSFQTETVDGTTIYKVTSAEQMSALGKATMGTEGKTFRLETDLNLDIRSAANGTFQGVFDGNGHVIEISNLQISDSTGYTEGDNSGAFSAAASQGALFGTVSGTVKNVIVDVTAQDASYTRTSDAGVKRDTGKDSLNQKIETASSGLNLNIEDTVDELSEGDAKTAYETIRDSASYQTVWLNENWEEAEPGQTTGKLTEYRRYESDDVVSNLLGYSAKDAGQTDSFGIVCGSLAKNGVLSQIRLDGEEVTVRQAGAEHAEYDSEDRRIPHYYYYKVGKKEKIEARALSDETLSLALEKQSTQEKSGASAALGDILSLIVTAPDRVVRTTSAGYTISYTLKIAYGDEKAHDVVLQAGEKGTWKDENGTVLDDGTDTYTVTDVKRAGRTISFTYKGTGTKTNQAMAFTASATAGTPEQRVIVSDSAETILEDGDSAIVASSGNPGVAAEVLTVNVKASVAAGATDEATFTVTLKNTSNVDMSSVVLKNSSSATLTTTAGVTQKNGEITIESLEKGNQKELIFTKKKSSGLLAGDTVSAAFSASAILDDSGQKVTTGKAAVQIDVKDTAKDQEKQEADTASAEIENNKLTMSAKAPQNVDTSGKGAAVEYEITLKFPPGETVYLDAPTGGTWGGNVYDAPISGASAGMERHQVKVGRRATSATVTISYPVEGKKTQGFIKSFQALLSDKSYVTKISEFDETVKAVTLFYGKSVDRTQVKSTALKEGDLQITVSADQKASKKDATVGFQLTLSGTEGFKQNDEITVTAAKAGGWGTRLEEARNADKNASYTMTVPTDSDSLNLWFVCSQDGTQGGVETDFLVSRKWEKGTLAAKTEKLSVETYGDTASETRTFGAVTTKLTADQDHMPMNGSVTLTLTLENPKSTGSSSGDAVYVTTDFATLGWAVTKGAWSTESITTNAGEKETYQGQILKQGDSVTLQKTVQESAVTGTGYQESVTLTGIRLVTTDITTYTYEKEVTQNSTVEGTSKRNSMYTAQNLSAGALVGVSSGTIQECQQSVDVTGRTAVLQNQAELSLGGVAGKASGTLENLYQTGSLNIPSVSGSQRVQAGLVAGGAAGSEKAGLRYAIVTEAAQGTDLGVETDDTVKTGSQAIPEESWGDKWKSGTYYTDTASKESYFDLSWLVVDTDTFAYTEPKNETQSGNVTVAVKNPKTGRPLQWEMLYRARKTLEDEELQVYHTDADGVMELEDSGYYQPLSVYATDGYYHYTEKTEGEPEIRYPYTGAEPQFADFAQNPWSVQRQAGSLKDQIILTLVEETGWSVNEDLRITYDIEKNTDPEDWKDALISEGKAAFDFEEEEVTIYAVPLIRDKIYRKLPKATFTAEQRERLPGPTVKSSGYFDGDGKSLTEDFRSGDSYLKGGSLLLEDTLADCSYSYVLSPQELGSGWTDTGENGIRYLTGALDGANWNNAYGGKVSLENTGTWYLYVKVQRTNYQDTVYAYGSFNVTEQVRVTPKIYYDYNNGTGQENTSGIILKDDRLLFEISGNGVLTKLQYQLSDRELVAEEVEKDAWLDYDGTPITITDANRASALYVYMRLKSADESRYGTVSVKIYDFGGTQQEPAVSPRTGVIQTAAEAKAATEIESGTDITIHTSDGAKILYLDSLEFGKTGFSATRYTGSTEGLTDGQEGEGFVWYQAGNRWYQVSTENGVPTLYGNDAKPQFHNQSSGIQTRYLSVLVLQEDTEPVKATVFAYKVREARTVATPEAALVTTCSPSEQNIPMAVVEKDSYISFRTQTPKATLLYVLGTGPVAETPGGDTKVYDSTTGIQVEGEYGGTFYVGVRAVKEGMKSSEVIRFVYTIAEQKQALEPTATPSTTETSPTVVTPGDKILLSSATRGAEIYYTTDGSSPSVSWKEDGTLQVGTGTSRYNASQGITMPLDGEGYYTIRAVSVAVDYKNSKETVFVYAYPETVESPYGNIPSGNVEIGTKLLLKNRTEGAAIYYTISTDGSEPAEPTVSSSVFDQEQPIIIKGETRIKAIAVKNGVKSDVVTLTYSAKPQLGAPTASIDSGAMVSRGTKLKLSAETGAVIYFTTDGSDPTDSSNSAVASGAEVILDGEPGAQITVRAYARKADRSASETVTFTYQISKNAAGVTADVASGTEVSSGSRVNLMTDVTGAEIYYTTDGSSPSAGHGTKGTVVTIQGDSGSTVTVKAVAVLNGDAGTVCTFIYRIKEKPAAPTASPSGGHLTTAVRVELRASAEKIYYTTDGSTPTKSSSLYKEPILVNRTMTLKAIAVSADGEVSDTAVFTYQAAGRAQTPEPSLEPGSTLEPGTVLELTSSTADAFIYYSTDGTDPTLDNLDSMLIYTGEGIPIRRTVTIKAVAYQENMQLSQVGTYSYVVDTVPAAEAKKAEEERLAEESLHDTDASALQREEALAGATYSDVVLREQDYRTVVSASEQALSGDTVLVTEAADYTPASLKNVKQVFGEDYVILSSYDMKLLQNGRQVQPTEEVEIGIPIPERYRNAAVTIVYINEENQITKLPTRRQDGMAYASVTHFSHYALVGTELVGQESREIPWLWILMGVAGLTAISGLIYFLKNRRKDYPNE</sequence>
<organism evidence="3 4">
    <name type="scientific">Anaerosacchariphilus hominis</name>
    <dbReference type="NCBI Taxonomy" id="2763017"/>
    <lineage>
        <taxon>Bacteria</taxon>
        <taxon>Bacillati</taxon>
        <taxon>Bacillota</taxon>
        <taxon>Clostridia</taxon>
        <taxon>Lachnospirales</taxon>
        <taxon>Lachnospiraceae</taxon>
        <taxon>Anaerosacchariphilus</taxon>
    </lineage>
</organism>
<feature type="domain" description="GH29D-like beta-sandwich" evidence="2">
    <location>
        <begin position="2334"/>
        <end position="2401"/>
    </location>
</feature>
<feature type="domain" description="GH29D-like beta-sandwich" evidence="2">
    <location>
        <begin position="2250"/>
        <end position="2312"/>
    </location>
</feature>
<proteinExistence type="predicted"/>
<dbReference type="Pfam" id="PF13287">
    <property type="entry name" value="Fn3_assoc"/>
    <property type="match status" value="2"/>
</dbReference>
<accession>A0A923RLG7</accession>
<evidence type="ECO:0000256" key="1">
    <source>
        <dbReference type="SAM" id="Phobius"/>
    </source>
</evidence>
<keyword evidence="1" id="KW-1133">Transmembrane helix</keyword>
<protein>
    <submittedName>
        <fullName evidence="3">Chitobiase/beta-hexosaminidase C-terminal domain-containing protein</fullName>
    </submittedName>
</protein>
<gene>
    <name evidence="3" type="ORF">H8S44_05370</name>
</gene>
<evidence type="ECO:0000313" key="4">
    <source>
        <dbReference type="Proteomes" id="UP000649345"/>
    </source>
</evidence>
<dbReference type="InterPro" id="IPR026876">
    <property type="entry name" value="Fn3_assoc_repeat"/>
</dbReference>
<name>A0A923RLG7_9FIRM</name>
<comment type="caution">
    <text evidence="3">The sequence shown here is derived from an EMBL/GenBank/DDBJ whole genome shotgun (WGS) entry which is preliminary data.</text>
</comment>
<dbReference type="EMBL" id="JACOOR010000003">
    <property type="protein sequence ID" value="MBC5659199.1"/>
    <property type="molecule type" value="Genomic_DNA"/>
</dbReference>
<dbReference type="Proteomes" id="UP000649345">
    <property type="component" value="Unassembled WGS sequence"/>
</dbReference>
<feature type="domain" description="GH29D-like beta-sandwich" evidence="2">
    <location>
        <begin position="2078"/>
        <end position="2148"/>
    </location>
</feature>
<feature type="domain" description="GH29D-like beta-sandwich" evidence="2">
    <location>
        <begin position="2165"/>
        <end position="2227"/>
    </location>
</feature>
<dbReference type="Gene3D" id="2.160.20.110">
    <property type="match status" value="1"/>
</dbReference>